<evidence type="ECO:0000313" key="2">
    <source>
        <dbReference type="EMBL" id="CAK7236540.1"/>
    </source>
</evidence>
<reference evidence="2 3" key="1">
    <citation type="submission" date="2024-01" db="EMBL/GenBank/DDBJ databases">
        <authorList>
            <person name="Allen C."/>
            <person name="Tagirdzhanova G."/>
        </authorList>
    </citation>
    <scope>NUCLEOTIDE SEQUENCE [LARGE SCALE GENOMIC DNA]</scope>
</reference>
<comment type="caution">
    <text evidence="2">The sequence shown here is derived from an EMBL/GenBank/DDBJ whole genome shotgun (WGS) entry which is preliminary data.</text>
</comment>
<evidence type="ECO:0000256" key="1">
    <source>
        <dbReference type="SAM" id="MobiDB-lite"/>
    </source>
</evidence>
<name>A0ABP0D070_9PEZI</name>
<protein>
    <submittedName>
        <fullName evidence="2">Uncharacterized protein</fullName>
    </submittedName>
</protein>
<organism evidence="2 3">
    <name type="scientific">Sporothrix curviconia</name>
    <dbReference type="NCBI Taxonomy" id="1260050"/>
    <lineage>
        <taxon>Eukaryota</taxon>
        <taxon>Fungi</taxon>
        <taxon>Dikarya</taxon>
        <taxon>Ascomycota</taxon>
        <taxon>Pezizomycotina</taxon>
        <taxon>Sordariomycetes</taxon>
        <taxon>Sordariomycetidae</taxon>
        <taxon>Ophiostomatales</taxon>
        <taxon>Ophiostomataceae</taxon>
        <taxon>Sporothrix</taxon>
    </lineage>
</organism>
<feature type="region of interest" description="Disordered" evidence="1">
    <location>
        <begin position="144"/>
        <end position="169"/>
    </location>
</feature>
<sequence>MSSTDGSTGPPPMLMLSPEAQSIQLNLERAGRLLHERNLEGANSIARWILAQPSVSTFQQAGAHLILAYSFADCVHHARTAVRLYESLDARTEAQKSVRGKWVKKATDLLEFAEAFTQEQSAAEEQQEADKELMHVLQDILDEFPAEEETVGEEPRGGPSNESNTEERG</sequence>
<gene>
    <name evidence="2" type="ORF">SCUCBS95973_009641</name>
</gene>
<proteinExistence type="predicted"/>
<dbReference type="Proteomes" id="UP001642405">
    <property type="component" value="Unassembled WGS sequence"/>
</dbReference>
<evidence type="ECO:0000313" key="3">
    <source>
        <dbReference type="Proteomes" id="UP001642405"/>
    </source>
</evidence>
<accession>A0ABP0D070</accession>
<dbReference type="EMBL" id="CAWUHB010000118">
    <property type="protein sequence ID" value="CAK7236540.1"/>
    <property type="molecule type" value="Genomic_DNA"/>
</dbReference>
<keyword evidence="3" id="KW-1185">Reference proteome</keyword>